<dbReference type="InterPro" id="IPR036188">
    <property type="entry name" value="FAD/NAD-bd_sf"/>
</dbReference>
<feature type="binding site" evidence="11">
    <location>
        <begin position="174"/>
        <end position="181"/>
    </location>
    <ligand>
        <name>NAD(+)</name>
        <dbReference type="ChEBI" id="CHEBI:57540"/>
    </ligand>
</feature>
<dbReference type="InterPro" id="IPR046952">
    <property type="entry name" value="GSHR/TRXR-like"/>
</dbReference>
<evidence type="ECO:0000256" key="7">
    <source>
        <dbReference type="ARBA" id="ARBA00023157"/>
    </source>
</evidence>
<feature type="domain" description="FAD/NAD(P)-binding" evidence="16">
    <location>
        <begin position="5"/>
        <end position="317"/>
    </location>
</feature>
<feature type="binding site" evidence="11">
    <location>
        <position position="51"/>
    </location>
    <ligand>
        <name>FAD</name>
        <dbReference type="ChEBI" id="CHEBI:57692"/>
    </ligand>
</feature>
<evidence type="ECO:0000313" key="18">
    <source>
        <dbReference type="Proteomes" id="UP000199478"/>
    </source>
</evidence>
<dbReference type="SUPFAM" id="SSF55424">
    <property type="entry name" value="FAD/NAD-linked reductases, dimerisation (C-terminal) domain"/>
    <property type="match status" value="1"/>
</dbReference>
<dbReference type="Pfam" id="PF02852">
    <property type="entry name" value="Pyr_redox_dim"/>
    <property type="match status" value="1"/>
</dbReference>
<evidence type="ECO:0000256" key="6">
    <source>
        <dbReference type="ARBA" id="ARBA00023002"/>
    </source>
</evidence>
<evidence type="ECO:0000256" key="14">
    <source>
        <dbReference type="RuleBase" id="RU365040"/>
    </source>
</evidence>
<dbReference type="GO" id="GO:0045454">
    <property type="term" value="P:cell redox homeostasis"/>
    <property type="evidence" value="ECO:0007669"/>
    <property type="project" value="InterPro"/>
</dbReference>
<dbReference type="Proteomes" id="UP000199478">
    <property type="component" value="Unassembled WGS sequence"/>
</dbReference>
<gene>
    <name evidence="17" type="ORF">SAMN04488005_0830</name>
</gene>
<organism evidence="17 18">
    <name type="scientific">Yoonia tamlensis</name>
    <dbReference type="NCBI Taxonomy" id="390270"/>
    <lineage>
        <taxon>Bacteria</taxon>
        <taxon>Pseudomonadati</taxon>
        <taxon>Pseudomonadota</taxon>
        <taxon>Alphaproteobacteria</taxon>
        <taxon>Rhodobacterales</taxon>
        <taxon>Paracoccaceae</taxon>
        <taxon>Yoonia</taxon>
    </lineage>
</organism>
<reference evidence="18" key="1">
    <citation type="submission" date="2016-10" db="EMBL/GenBank/DDBJ databases">
        <authorList>
            <person name="Varghese N."/>
            <person name="Submissions S."/>
        </authorList>
    </citation>
    <scope>NUCLEOTIDE SEQUENCE [LARGE SCALE GENOMIC DNA]</scope>
    <source>
        <strain evidence="18">DSM 26879</strain>
    </source>
</reference>
<evidence type="ECO:0000256" key="11">
    <source>
        <dbReference type="PIRSR" id="PIRSR000350-3"/>
    </source>
</evidence>
<comment type="similarity">
    <text evidence="1 13">Belongs to the class-I pyridine nucleotide-disulfide oxidoreductase family.</text>
</comment>
<feature type="disulfide bond" description="Redox-active" evidence="12">
    <location>
        <begin position="42"/>
        <end position="47"/>
    </location>
</feature>
<keyword evidence="6 13" id="KW-0560">Oxidoreductase</keyword>
<proteinExistence type="inferred from homology"/>
<evidence type="ECO:0000256" key="4">
    <source>
        <dbReference type="ARBA" id="ARBA00022827"/>
    </source>
</evidence>
<dbReference type="InterPro" id="IPR023753">
    <property type="entry name" value="FAD/NAD-binding_dom"/>
</dbReference>
<evidence type="ECO:0000259" key="15">
    <source>
        <dbReference type="Pfam" id="PF02852"/>
    </source>
</evidence>
<dbReference type="GO" id="GO:0006749">
    <property type="term" value="P:glutathione metabolic process"/>
    <property type="evidence" value="ECO:0007669"/>
    <property type="project" value="InterPro"/>
</dbReference>
<dbReference type="GO" id="GO:0050660">
    <property type="term" value="F:flavin adenine dinucleotide binding"/>
    <property type="evidence" value="ECO:0007669"/>
    <property type="project" value="InterPro"/>
</dbReference>
<feature type="domain" description="Pyridine nucleotide-disulphide oxidoreductase dimerisation" evidence="15">
    <location>
        <begin position="337"/>
        <end position="444"/>
    </location>
</feature>
<dbReference type="GO" id="GO:0050661">
    <property type="term" value="F:NADP binding"/>
    <property type="evidence" value="ECO:0007669"/>
    <property type="project" value="InterPro"/>
</dbReference>
<dbReference type="PRINTS" id="PR00368">
    <property type="entry name" value="FADPNR"/>
</dbReference>
<dbReference type="Pfam" id="PF07992">
    <property type="entry name" value="Pyr_redox_2"/>
    <property type="match status" value="1"/>
</dbReference>
<evidence type="ECO:0000256" key="9">
    <source>
        <dbReference type="ARBA" id="ARBA00049142"/>
    </source>
</evidence>
<keyword evidence="8 13" id="KW-0676">Redox-active center</keyword>
<accession>A0A1I6G038</accession>
<keyword evidence="11" id="KW-0520">NAD</keyword>
<name>A0A1I6G038_9RHOB</name>
<keyword evidence="5 14" id="KW-0521">NADP</keyword>
<evidence type="ECO:0000256" key="1">
    <source>
        <dbReference type="ARBA" id="ARBA00007532"/>
    </source>
</evidence>
<dbReference type="PANTHER" id="PTHR42737:SF2">
    <property type="entry name" value="GLUTATHIONE REDUCTASE"/>
    <property type="match status" value="1"/>
</dbReference>
<comment type="function">
    <text evidence="14">Catalyzes the reduction of glutathione disulfide (GSSG) to reduced glutathione (GSH).</text>
</comment>
<evidence type="ECO:0000256" key="5">
    <source>
        <dbReference type="ARBA" id="ARBA00022857"/>
    </source>
</evidence>
<keyword evidence="4 11" id="KW-0274">FAD</keyword>
<keyword evidence="7" id="KW-1015">Disulfide bond</keyword>
<dbReference type="InterPro" id="IPR001100">
    <property type="entry name" value="Pyr_nuc-diS_OxRdtase"/>
</dbReference>
<dbReference type="PROSITE" id="PS00076">
    <property type="entry name" value="PYRIDINE_REDOX_1"/>
    <property type="match status" value="1"/>
</dbReference>
<dbReference type="InterPro" id="IPR012999">
    <property type="entry name" value="Pyr_OxRdtase_I_AS"/>
</dbReference>
<dbReference type="InterPro" id="IPR006324">
    <property type="entry name" value="GSHR"/>
</dbReference>
<feature type="active site" description="Proton acceptor" evidence="10">
    <location>
        <position position="434"/>
    </location>
</feature>
<evidence type="ECO:0000256" key="3">
    <source>
        <dbReference type="ARBA" id="ARBA00022630"/>
    </source>
</evidence>
<dbReference type="SUPFAM" id="SSF51905">
    <property type="entry name" value="FAD/NAD(P)-binding domain"/>
    <property type="match status" value="1"/>
</dbReference>
<dbReference type="GO" id="GO:0034599">
    <property type="term" value="P:cellular response to oxidative stress"/>
    <property type="evidence" value="ECO:0007669"/>
    <property type="project" value="TreeGrafter"/>
</dbReference>
<comment type="cofactor">
    <cofactor evidence="11">
        <name>FAD</name>
        <dbReference type="ChEBI" id="CHEBI:57692"/>
    </cofactor>
    <text evidence="11">Binds 1 FAD per subunit.</text>
</comment>
<evidence type="ECO:0000259" key="16">
    <source>
        <dbReference type="Pfam" id="PF07992"/>
    </source>
</evidence>
<dbReference type="STRING" id="390270.SAMN04488005_0830"/>
<feature type="binding site" evidence="11">
    <location>
        <position position="261"/>
    </location>
    <ligand>
        <name>NAD(+)</name>
        <dbReference type="ChEBI" id="CHEBI:57540"/>
    </ligand>
</feature>
<dbReference type="InterPro" id="IPR016156">
    <property type="entry name" value="FAD/NAD-linked_Rdtase_dimer_sf"/>
</dbReference>
<dbReference type="AlphaFoldDB" id="A0A1I6G038"/>
<evidence type="ECO:0000256" key="2">
    <source>
        <dbReference type="ARBA" id="ARBA00011738"/>
    </source>
</evidence>
<comment type="subunit">
    <text evidence="2">Homodimer.</text>
</comment>
<dbReference type="GO" id="GO:0005829">
    <property type="term" value="C:cytosol"/>
    <property type="evidence" value="ECO:0007669"/>
    <property type="project" value="TreeGrafter"/>
</dbReference>
<dbReference type="PANTHER" id="PTHR42737">
    <property type="entry name" value="GLUTATHIONE REDUCTASE"/>
    <property type="match status" value="1"/>
</dbReference>
<dbReference type="InterPro" id="IPR004099">
    <property type="entry name" value="Pyr_nucl-diS_OxRdtase_dimer"/>
</dbReference>
<dbReference type="EC" id="1.8.1.7" evidence="14"/>
<keyword evidence="3 13" id="KW-0285">Flavoprotein</keyword>
<keyword evidence="18" id="KW-1185">Reference proteome</keyword>
<dbReference type="RefSeq" id="WP_090196790.1">
    <property type="nucleotide sequence ID" value="NZ_FOYP01000001.1"/>
</dbReference>
<evidence type="ECO:0000256" key="12">
    <source>
        <dbReference type="PIRSR" id="PIRSR000350-4"/>
    </source>
</evidence>
<evidence type="ECO:0000256" key="13">
    <source>
        <dbReference type="RuleBase" id="RU003691"/>
    </source>
</evidence>
<protein>
    <recommendedName>
        <fullName evidence="14">Glutathione reductase</fullName>
        <shortName evidence="14">GRase</shortName>
        <ecNumber evidence="14">1.8.1.7</ecNumber>
    </recommendedName>
</protein>
<dbReference type="OrthoDB" id="9776382at2"/>
<dbReference type="FunFam" id="3.50.50.60:FF:000051">
    <property type="entry name" value="Glutathione reductase"/>
    <property type="match status" value="1"/>
</dbReference>
<dbReference type="PIRSF" id="PIRSF000350">
    <property type="entry name" value="Mercury_reductase_MerA"/>
    <property type="match status" value="1"/>
</dbReference>
<dbReference type="NCBIfam" id="TIGR01424">
    <property type="entry name" value="gluta_reduc_2"/>
    <property type="match status" value="1"/>
</dbReference>
<dbReference type="Gene3D" id="3.50.50.60">
    <property type="entry name" value="FAD/NAD(P)-binding domain"/>
    <property type="match status" value="2"/>
</dbReference>
<sequence>MTFDYDLFVIGGGSGGVRAGRVAAAQGAKVALAEEFRMGGTCVIRGCVPKKLMVFASGYSEMFDDARAYGWDLTAGDFDWSKFRGKLDAELNRLEGIYRKLLNGSNVEIFDARATIKDAHTVTLSTGRDITAKHILIATGGRPVLPEIAGAEHGITSNDIFNLDELPKSILIVGGGYIASEFAGILNGLGVKVTQYYRGEQILRGFDGEARGFVADGMRAKGVDLHLGTNIVEMEKRDGRFWVKATCGGESMFDQVMFATGRAPNTDNLGLENVGVALGRKGEIIVDEFSQTKVPSIYAIGDVTDRVQLTPVAIREAMAFVETVFKGNPTPVDHELIPSAVFTQPELGTIGLSEEEAAENGPIEVYCSSFKPMNHSFAGREDRVLMKLIVCADTRKVLGCHIVADHAGEMIQLAGIAVKMGATKEDFDRTVAVHPTMAEELVTMKQPVRTA</sequence>
<evidence type="ECO:0000256" key="8">
    <source>
        <dbReference type="ARBA" id="ARBA00023284"/>
    </source>
</evidence>
<dbReference type="GO" id="GO:0004362">
    <property type="term" value="F:glutathione-disulfide reductase (NADPH) activity"/>
    <property type="evidence" value="ECO:0007669"/>
    <property type="project" value="UniProtKB-EC"/>
</dbReference>
<evidence type="ECO:0000313" key="17">
    <source>
        <dbReference type="EMBL" id="SFR35536.1"/>
    </source>
</evidence>
<dbReference type="PRINTS" id="PR00411">
    <property type="entry name" value="PNDRDTASEI"/>
</dbReference>
<dbReference type="EMBL" id="FOYP01000001">
    <property type="protein sequence ID" value="SFR35536.1"/>
    <property type="molecule type" value="Genomic_DNA"/>
</dbReference>
<evidence type="ECO:0000256" key="10">
    <source>
        <dbReference type="PIRSR" id="PIRSR000350-2"/>
    </source>
</evidence>
<dbReference type="Gene3D" id="3.30.390.30">
    <property type="match status" value="1"/>
</dbReference>
<comment type="catalytic activity">
    <reaction evidence="9 14">
        <text>2 glutathione + NADP(+) = glutathione disulfide + NADPH + H(+)</text>
        <dbReference type="Rhea" id="RHEA:11740"/>
        <dbReference type="ChEBI" id="CHEBI:15378"/>
        <dbReference type="ChEBI" id="CHEBI:57783"/>
        <dbReference type="ChEBI" id="CHEBI:57925"/>
        <dbReference type="ChEBI" id="CHEBI:58297"/>
        <dbReference type="ChEBI" id="CHEBI:58349"/>
        <dbReference type="EC" id="1.8.1.7"/>
    </reaction>
</comment>
<keyword evidence="11" id="KW-0547">Nucleotide-binding</keyword>
<feature type="binding site" evidence="11">
    <location>
        <position position="302"/>
    </location>
    <ligand>
        <name>FAD</name>
        <dbReference type="ChEBI" id="CHEBI:57692"/>
    </ligand>
</feature>
<dbReference type="NCBIfam" id="NF004776">
    <property type="entry name" value="PRK06116.1"/>
    <property type="match status" value="1"/>
</dbReference>